<gene>
    <name evidence="2" type="ORF">FKW44_020661</name>
</gene>
<evidence type="ECO:0000313" key="3">
    <source>
        <dbReference type="Proteomes" id="UP000595437"/>
    </source>
</evidence>
<proteinExistence type="predicted"/>
<protein>
    <submittedName>
        <fullName evidence="2">Uncharacterized protein</fullName>
    </submittedName>
</protein>
<accession>A0A7T8GQD9</accession>
<dbReference type="AlphaFoldDB" id="A0A7T8GQD9"/>
<dbReference type="EMBL" id="CP045904">
    <property type="protein sequence ID" value="QQP35778.1"/>
    <property type="molecule type" value="Genomic_DNA"/>
</dbReference>
<organism evidence="2 3">
    <name type="scientific">Caligus rogercresseyi</name>
    <name type="common">Sea louse</name>
    <dbReference type="NCBI Taxonomy" id="217165"/>
    <lineage>
        <taxon>Eukaryota</taxon>
        <taxon>Metazoa</taxon>
        <taxon>Ecdysozoa</taxon>
        <taxon>Arthropoda</taxon>
        <taxon>Crustacea</taxon>
        <taxon>Multicrustacea</taxon>
        <taxon>Hexanauplia</taxon>
        <taxon>Copepoda</taxon>
        <taxon>Siphonostomatoida</taxon>
        <taxon>Caligidae</taxon>
        <taxon>Caligus</taxon>
    </lineage>
</organism>
<evidence type="ECO:0000313" key="2">
    <source>
        <dbReference type="EMBL" id="QQP35778.1"/>
    </source>
</evidence>
<feature type="non-terminal residue" evidence="2">
    <location>
        <position position="1"/>
    </location>
</feature>
<keyword evidence="3" id="KW-1185">Reference proteome</keyword>
<feature type="region of interest" description="Disordered" evidence="1">
    <location>
        <begin position="34"/>
        <end position="53"/>
    </location>
</feature>
<reference evidence="2" key="1">
    <citation type="journal article" name="Sci. Data">
        <title>Chromosome-scale genome assembly of the sea louse Caligus rogercresseyi by SMRT sequencing and Hi-C analysis.</title>
        <authorList>
            <person name="Gallardo-Escarate C."/>
            <person name="Valenzuela-Munoz V."/>
            <person name="Nunez-Acuna G."/>
            <person name="Valenzuela-Miranda D."/>
            <person name="Goncalves A.T."/>
            <person name="Escobar-Sepulveda H."/>
            <person name="Liachko I."/>
            <person name="Nelson B."/>
            <person name="Roberts S."/>
            <person name="Warren W."/>
        </authorList>
    </citation>
    <scope>NUCLEOTIDE SEQUENCE</scope>
    <source>
        <tissue evidence="2">Whole tissue</tissue>
    </source>
</reference>
<sequence>DGNKSYAKLASEIGCSKQTITNTINKDLGYSSYKKSSRPQVEGDPGVAVGEPPLPLEPRLGIVENKTNKHAHNTLDSLRAAIVEEFANMK</sequence>
<dbReference type="OrthoDB" id="7540217at2759"/>
<dbReference type="Proteomes" id="UP000595437">
    <property type="component" value="Chromosome 15"/>
</dbReference>
<evidence type="ECO:0000256" key="1">
    <source>
        <dbReference type="SAM" id="MobiDB-lite"/>
    </source>
</evidence>
<name>A0A7T8GQD9_CALRO</name>